<comment type="caution">
    <text evidence="2">The sequence shown here is derived from an EMBL/GenBank/DDBJ whole genome shotgun (WGS) entry which is preliminary data.</text>
</comment>
<feature type="compositionally biased region" description="Pro residues" evidence="1">
    <location>
        <begin position="100"/>
        <end position="115"/>
    </location>
</feature>
<dbReference type="AlphaFoldDB" id="A0AA44WCE2"/>
<evidence type="ECO:0000313" key="2">
    <source>
        <dbReference type="EMBL" id="PNH29049.1"/>
    </source>
</evidence>
<dbReference type="Proteomes" id="UP000236305">
    <property type="component" value="Unassembled WGS sequence"/>
</dbReference>
<feature type="region of interest" description="Disordered" evidence="1">
    <location>
        <begin position="1"/>
        <end position="51"/>
    </location>
</feature>
<reference evidence="2 3" key="1">
    <citation type="submission" date="2017-12" db="EMBL/GenBank/DDBJ databases">
        <title>Comparative genomics yields insights into virulence evolution of Verticillium dahliae.</title>
        <authorList>
            <person name="Fan R."/>
            <person name="Armitage A.D."/>
            <person name="Cascant-Lopez E."/>
            <person name="Sobczyk M."/>
            <person name="Cockerton H.M."/>
            <person name="Harrison R.J."/>
        </authorList>
    </citation>
    <scope>NUCLEOTIDE SEQUENCE [LARGE SCALE GENOMIC DNA]</scope>
    <source>
        <strain evidence="2 3">12008</strain>
    </source>
</reference>
<evidence type="ECO:0000256" key="1">
    <source>
        <dbReference type="SAM" id="MobiDB-lite"/>
    </source>
</evidence>
<sequence>MYLPLSGDTPQASDNRIARTMTDAPSDAPTDTNLFGSYLSSDGSSDSDSFLSLDDHLRYLEPNEFSLLPQLPSPGDGPPPDDRPEAMSIAPVLNDGAAPPALPPPRHVPPVPSPVNEPMQGSEGVDANEEALFTQIGEAMGIPIGDDITLASAEAGSPRPRGK</sequence>
<feature type="compositionally biased region" description="Low complexity" evidence="1">
    <location>
        <begin position="34"/>
        <end position="51"/>
    </location>
</feature>
<name>A0AA44WCE2_VERDA</name>
<feature type="region of interest" description="Disordered" evidence="1">
    <location>
        <begin position="64"/>
        <end position="125"/>
    </location>
</feature>
<protein>
    <submittedName>
        <fullName evidence="2">Uncharacterized protein</fullName>
    </submittedName>
</protein>
<gene>
    <name evidence="2" type="ORF">BJF96_g7594</name>
</gene>
<evidence type="ECO:0000313" key="3">
    <source>
        <dbReference type="Proteomes" id="UP000236305"/>
    </source>
</evidence>
<dbReference type="EMBL" id="MPSH01000029">
    <property type="protein sequence ID" value="PNH29049.1"/>
    <property type="molecule type" value="Genomic_DNA"/>
</dbReference>
<accession>A0AA44WCE2</accession>
<organism evidence="2 3">
    <name type="scientific">Verticillium dahliae</name>
    <name type="common">Verticillium wilt</name>
    <dbReference type="NCBI Taxonomy" id="27337"/>
    <lineage>
        <taxon>Eukaryota</taxon>
        <taxon>Fungi</taxon>
        <taxon>Dikarya</taxon>
        <taxon>Ascomycota</taxon>
        <taxon>Pezizomycotina</taxon>
        <taxon>Sordariomycetes</taxon>
        <taxon>Hypocreomycetidae</taxon>
        <taxon>Glomerellales</taxon>
        <taxon>Plectosphaerellaceae</taxon>
        <taxon>Verticillium</taxon>
    </lineage>
</organism>
<proteinExistence type="predicted"/>